<feature type="compositionally biased region" description="Polar residues" evidence="9">
    <location>
        <begin position="772"/>
        <end position="821"/>
    </location>
</feature>
<dbReference type="GO" id="GO:0005525">
    <property type="term" value="F:GTP binding"/>
    <property type="evidence" value="ECO:0007669"/>
    <property type="project" value="UniProtKB-KW"/>
</dbReference>
<dbReference type="SUPFAM" id="SSF52540">
    <property type="entry name" value="P-loop containing nucleoside triphosphate hydrolases"/>
    <property type="match status" value="1"/>
</dbReference>
<keyword evidence="6" id="KW-0131">Cell cycle</keyword>
<dbReference type="PROSITE" id="PS51719">
    <property type="entry name" value="G_SEPTIN"/>
    <property type="match status" value="1"/>
</dbReference>
<evidence type="ECO:0000256" key="7">
    <source>
        <dbReference type="RuleBase" id="RU004560"/>
    </source>
</evidence>
<dbReference type="Gene3D" id="3.40.50.300">
    <property type="entry name" value="P-loop containing nucleotide triphosphate hydrolases"/>
    <property type="match status" value="1"/>
</dbReference>
<feature type="region of interest" description="Disordered" evidence="9">
    <location>
        <begin position="744"/>
        <end position="842"/>
    </location>
</feature>
<protein>
    <submittedName>
        <fullName evidence="11">Septin-7</fullName>
    </submittedName>
</protein>
<comment type="subcellular location">
    <subcellularLocation>
        <location evidence="1">Cleavage furrow</location>
    </subcellularLocation>
</comment>
<name>A0A226F6T4_FOLCA</name>
<accession>A0A226F6T4</accession>
<gene>
    <name evidence="11" type="ORF">Fcan01_03696</name>
</gene>
<reference evidence="11 12" key="1">
    <citation type="submission" date="2015-12" db="EMBL/GenBank/DDBJ databases">
        <title>The genome of Folsomia candida.</title>
        <authorList>
            <person name="Faddeeva A."/>
            <person name="Derks M.F."/>
            <person name="Anvar Y."/>
            <person name="Smit S."/>
            <person name="Van Straalen N."/>
            <person name="Roelofs D."/>
        </authorList>
    </citation>
    <scope>NUCLEOTIDE SEQUENCE [LARGE SCALE GENOMIC DNA]</scope>
    <source>
        <strain evidence="11 12">VU population</strain>
        <tissue evidence="11">Whole body</tissue>
    </source>
</reference>
<keyword evidence="4 8" id="KW-0175">Coiled coil</keyword>
<comment type="similarity">
    <text evidence="7">Belongs to the TRAFAC class TrmE-Era-EngA-EngB-Septin-like GTPase superfamily. Septin GTPase family.</text>
</comment>
<proteinExistence type="inferred from homology"/>
<keyword evidence="3 7" id="KW-0547">Nucleotide-binding</keyword>
<organism evidence="11 12">
    <name type="scientific">Folsomia candida</name>
    <name type="common">Springtail</name>
    <dbReference type="NCBI Taxonomy" id="158441"/>
    <lineage>
        <taxon>Eukaryota</taxon>
        <taxon>Metazoa</taxon>
        <taxon>Ecdysozoa</taxon>
        <taxon>Arthropoda</taxon>
        <taxon>Hexapoda</taxon>
        <taxon>Collembola</taxon>
        <taxon>Entomobryomorpha</taxon>
        <taxon>Isotomoidea</taxon>
        <taxon>Isotomidae</taxon>
        <taxon>Proisotominae</taxon>
        <taxon>Folsomia</taxon>
    </lineage>
</organism>
<evidence type="ECO:0000256" key="5">
    <source>
        <dbReference type="ARBA" id="ARBA00023134"/>
    </source>
</evidence>
<keyword evidence="12" id="KW-1185">Reference proteome</keyword>
<evidence type="ECO:0000256" key="1">
    <source>
        <dbReference type="ARBA" id="ARBA00004626"/>
    </source>
</evidence>
<dbReference type="PANTHER" id="PTHR18884">
    <property type="entry name" value="SEPTIN"/>
    <property type="match status" value="1"/>
</dbReference>
<dbReference type="GO" id="GO:0032154">
    <property type="term" value="C:cleavage furrow"/>
    <property type="evidence" value="ECO:0007669"/>
    <property type="project" value="UniProtKB-SubCell"/>
</dbReference>
<dbReference type="Pfam" id="PF00735">
    <property type="entry name" value="Septin"/>
    <property type="match status" value="1"/>
</dbReference>
<evidence type="ECO:0000256" key="2">
    <source>
        <dbReference type="ARBA" id="ARBA00022618"/>
    </source>
</evidence>
<dbReference type="InterPro" id="IPR016491">
    <property type="entry name" value="Septin"/>
</dbReference>
<dbReference type="CDD" id="cd01850">
    <property type="entry name" value="CDC_Septin"/>
    <property type="match status" value="1"/>
</dbReference>
<evidence type="ECO:0000256" key="3">
    <source>
        <dbReference type="ARBA" id="ARBA00022741"/>
    </source>
</evidence>
<feature type="coiled-coil region" evidence="8">
    <location>
        <begin position="648"/>
        <end position="722"/>
    </location>
</feature>
<feature type="compositionally biased region" description="Polar residues" evidence="9">
    <location>
        <begin position="64"/>
        <end position="73"/>
    </location>
</feature>
<feature type="region of interest" description="Disordered" evidence="9">
    <location>
        <begin position="1"/>
        <end position="83"/>
    </location>
</feature>
<keyword evidence="5 7" id="KW-0342">GTP-binding</keyword>
<evidence type="ECO:0000313" key="11">
    <source>
        <dbReference type="EMBL" id="OXA64921.1"/>
    </source>
</evidence>
<evidence type="ECO:0000313" key="12">
    <source>
        <dbReference type="Proteomes" id="UP000198287"/>
    </source>
</evidence>
<evidence type="ECO:0000256" key="4">
    <source>
        <dbReference type="ARBA" id="ARBA00023054"/>
    </source>
</evidence>
<feature type="region of interest" description="Disordered" evidence="9">
    <location>
        <begin position="145"/>
        <end position="198"/>
    </location>
</feature>
<dbReference type="GO" id="GO:0051301">
    <property type="term" value="P:cell division"/>
    <property type="evidence" value="ECO:0007669"/>
    <property type="project" value="UniProtKB-KW"/>
</dbReference>
<feature type="compositionally biased region" description="Low complexity" evidence="9">
    <location>
        <begin position="41"/>
        <end position="52"/>
    </location>
</feature>
<feature type="compositionally biased region" description="Low complexity" evidence="9">
    <location>
        <begin position="157"/>
        <end position="198"/>
    </location>
</feature>
<evidence type="ECO:0000256" key="6">
    <source>
        <dbReference type="ARBA" id="ARBA00023306"/>
    </source>
</evidence>
<comment type="caution">
    <text evidence="11">The sequence shown here is derived from an EMBL/GenBank/DDBJ whole genome shotgun (WGS) entry which is preliminary data.</text>
</comment>
<dbReference type="GO" id="GO:0005856">
    <property type="term" value="C:cytoskeleton"/>
    <property type="evidence" value="ECO:0007669"/>
    <property type="project" value="UniProtKB-ARBA"/>
</dbReference>
<evidence type="ECO:0000259" key="10">
    <source>
        <dbReference type="PROSITE" id="PS51719"/>
    </source>
</evidence>
<sequence>MQKSDLSSLRSGPQPFRQSPAKTTAAATEACSGGDCLEECSSASPSNNSMVSENFVESDETRQRTSTPQQNKSPAPLSFDMSGSNLNLNLGSKNAITSQHKNLASASLNAATTLLYSSGLSTYSSGGSSRLLRGNSEVDKTIVEETKQKGASSAGQNTTTSRTSTTTTASATSLSTTAMSNSTTSATSHTTNGSSTTGVAYTNGSSLTGTGSYSSSTGGNYRLASLDRLAQRQKLYEQNGSAVGDNLQSKREMFFKNDSSPAPALVNTINTSGPSAAPTAPTAATVGGLAAKPDISSRNAIDTSVTRTHHTNGNNIEDNKEREMKEKMKLDRPEKDKRKKELDGYVGFANLPNQVYRKAVKRGFDFTLMVVGESGLGKSTLTNSMFLADIYSPEYPGPSLRLKKTVQVDTSKVTMKENGVNLSLTIVDTPGYGDSIDNSQCWQPILDYIENRYEDFLNAESRVNRKTLLDSRVHCCLYFIAPSGHGLKALDIEFMKKLHDKVNIIPILSKADTMTPEECSHFKKQVMNQIKQHQIKIYEFPDCDDEEENKINKQMRDRVPFAVVGSNTVVEVDGKKARGRKYPWGTVLVENLEHCDFVALRNMVVRTHLQDLKDVTNNVHYENFRCRKLAGLGPDGKPVKGFDNKNPLAQMEEEKKNHDAKMKKMEIEMEQVFEMKVKERSQRITDSEKDLKRREEQMKVQLEKLKRDIADKKKQFENDKLVWEQANGISVEELRRRSLEALSKDAAKQGKVKEKKTSTSALEKVKEGSIVSAKSKTSTLVPFSGIVTNNSNSNGEPSDSVTSVDGLQQKTATVKRSTSMPKSHPTVARRRTSFKGHECSQS</sequence>
<evidence type="ECO:0000256" key="9">
    <source>
        <dbReference type="SAM" id="MobiDB-lite"/>
    </source>
</evidence>
<dbReference type="STRING" id="158441.A0A226F6T4"/>
<dbReference type="OrthoDB" id="416553at2759"/>
<dbReference type="EMBL" id="LNIX01000001">
    <property type="protein sequence ID" value="OXA64921.1"/>
    <property type="molecule type" value="Genomic_DNA"/>
</dbReference>
<feature type="compositionally biased region" description="Basic and acidic residues" evidence="9">
    <location>
        <begin position="744"/>
        <end position="767"/>
    </location>
</feature>
<dbReference type="FunFam" id="3.40.50.300:FF:000162">
    <property type="entry name" value="septin-7 isoform X1"/>
    <property type="match status" value="1"/>
</dbReference>
<keyword evidence="2" id="KW-0132">Cell division</keyword>
<feature type="domain" description="Septin-type G" evidence="10">
    <location>
        <begin position="362"/>
        <end position="631"/>
    </location>
</feature>
<dbReference type="AlphaFoldDB" id="A0A226F6T4"/>
<feature type="compositionally biased region" description="Polar residues" evidence="9">
    <location>
        <begin position="1"/>
        <end position="26"/>
    </location>
</feature>
<dbReference type="InterPro" id="IPR027417">
    <property type="entry name" value="P-loop_NTPase"/>
</dbReference>
<evidence type="ECO:0000256" key="8">
    <source>
        <dbReference type="SAM" id="Coils"/>
    </source>
</evidence>
<dbReference type="InterPro" id="IPR030379">
    <property type="entry name" value="G_SEPTIN_dom"/>
</dbReference>
<dbReference type="Proteomes" id="UP000198287">
    <property type="component" value="Unassembled WGS sequence"/>
</dbReference>